<sequence>MKNSFQKFLGVLLVTTTIVACNKDDSKNGGDLRPLNVTTANIVGAWEIETQTADVRTSVPNTKSQFEITDTTIAAIQSSGNRVLWNRSADYVLQNGRIITQNVDKNILPDLDILKITESTMQVRALVTNGSANQELIWSLKRIDPSLLVGGSTGPTRPGGSWEESVQMEMVTPTLKFNYQDSFKGRRQQRSPLSCSYDRETSTFDLDLTAYRRGSDRRDDRDVEAQVSLTGRDVVFDFSRRHESVNFSIVNPRRQQRPAFVATYNPQGGRKIYFSTTRESRCNVTLTRQGKMVSFEAMCRELDANGDRLEGRARISLKGSCSL</sequence>
<reference evidence="1 2" key="1">
    <citation type="submission" date="2016-03" db="EMBL/GenBank/DDBJ databases">
        <authorList>
            <person name="Ploux O."/>
        </authorList>
    </citation>
    <scope>NUCLEOTIDE SEQUENCE [LARGE SCALE GENOMIC DNA]</scope>
    <source>
        <strain evidence="1 2">R0</strain>
    </source>
</reference>
<evidence type="ECO:0000313" key="2">
    <source>
        <dbReference type="Proteomes" id="UP000075320"/>
    </source>
</evidence>
<accession>A0A150WM82</accession>
<evidence type="ECO:0000313" key="1">
    <source>
        <dbReference type="EMBL" id="KYG65601.1"/>
    </source>
</evidence>
<comment type="caution">
    <text evidence="1">The sequence shown here is derived from an EMBL/GenBank/DDBJ whole genome shotgun (WGS) entry which is preliminary data.</text>
</comment>
<dbReference type="PROSITE" id="PS51257">
    <property type="entry name" value="PROKAR_LIPOPROTEIN"/>
    <property type="match status" value="1"/>
</dbReference>
<dbReference type="AlphaFoldDB" id="A0A150WM82"/>
<dbReference type="Proteomes" id="UP000075320">
    <property type="component" value="Unassembled WGS sequence"/>
</dbReference>
<keyword evidence="2" id="KW-1185">Reference proteome</keyword>
<gene>
    <name evidence="1" type="ORF">AZI86_00540</name>
</gene>
<organism evidence="1 2">
    <name type="scientific">Bdellovibrio bacteriovorus</name>
    <dbReference type="NCBI Taxonomy" id="959"/>
    <lineage>
        <taxon>Bacteria</taxon>
        <taxon>Pseudomonadati</taxon>
        <taxon>Bdellovibrionota</taxon>
        <taxon>Bdellovibrionia</taxon>
        <taxon>Bdellovibrionales</taxon>
        <taxon>Pseudobdellovibrionaceae</taxon>
        <taxon>Bdellovibrio</taxon>
    </lineage>
</organism>
<name>A0A150WM82_BDEBC</name>
<protein>
    <submittedName>
        <fullName evidence="1">Uncharacterized protein</fullName>
    </submittedName>
</protein>
<dbReference type="EMBL" id="LUKE01000001">
    <property type="protein sequence ID" value="KYG65601.1"/>
    <property type="molecule type" value="Genomic_DNA"/>
</dbReference>
<proteinExistence type="predicted"/>
<dbReference type="RefSeq" id="WP_061833145.1">
    <property type="nucleotide sequence ID" value="NZ_LUKE01000001.1"/>
</dbReference>